<dbReference type="EMBL" id="JACHBK010000002">
    <property type="protein sequence ID" value="MBB5534271.1"/>
    <property type="molecule type" value="Genomic_DNA"/>
</dbReference>
<evidence type="ECO:0000313" key="2">
    <source>
        <dbReference type="Proteomes" id="UP000585507"/>
    </source>
</evidence>
<proteinExistence type="predicted"/>
<accession>A0A7W8U7I2</accession>
<organism evidence="1 2">
    <name type="scientific">Rhizobium giardinii</name>
    <dbReference type="NCBI Taxonomy" id="56731"/>
    <lineage>
        <taxon>Bacteria</taxon>
        <taxon>Pseudomonadati</taxon>
        <taxon>Pseudomonadota</taxon>
        <taxon>Alphaproteobacteria</taxon>
        <taxon>Hyphomicrobiales</taxon>
        <taxon>Rhizobiaceae</taxon>
        <taxon>Rhizobium/Agrobacterium group</taxon>
        <taxon>Rhizobium</taxon>
    </lineage>
</organism>
<dbReference type="Proteomes" id="UP000585507">
    <property type="component" value="Unassembled WGS sequence"/>
</dbReference>
<keyword evidence="2" id="KW-1185">Reference proteome</keyword>
<protein>
    <submittedName>
        <fullName evidence="1">Anti-sigma factor RsiW</fullName>
    </submittedName>
</protein>
<comment type="caution">
    <text evidence="1">The sequence shown here is derived from an EMBL/GenBank/DDBJ whole genome shotgun (WGS) entry which is preliminary data.</text>
</comment>
<reference evidence="1 2" key="1">
    <citation type="submission" date="2020-08" db="EMBL/GenBank/DDBJ databases">
        <title>Genomic Encyclopedia of Type Strains, Phase IV (KMG-V): Genome sequencing to study the core and pangenomes of soil and plant-associated prokaryotes.</title>
        <authorList>
            <person name="Whitman W."/>
        </authorList>
    </citation>
    <scope>NUCLEOTIDE SEQUENCE [LARGE SCALE GENOMIC DNA]</scope>
    <source>
        <strain evidence="1 2">SEMIA 4084</strain>
    </source>
</reference>
<evidence type="ECO:0000313" key="1">
    <source>
        <dbReference type="EMBL" id="MBB5534271.1"/>
    </source>
</evidence>
<dbReference type="RefSeq" id="WP_018326920.1">
    <property type="nucleotide sequence ID" value="NZ_JACHBK010000002.1"/>
</dbReference>
<sequence length="277" mass="29832">MQNTKGLALEVRLSAYLDGEVSEAERKELEQLVARDDEARMLLEMLKAGNAFGNKAFEEFLHDPVPLSLVRRIKQGPGVNPKAERVVNAAPRQTKVRLWPRALAASITLLLIGSSTGYIIGRTSNDGTPSVNVAAARTWLDDIADYHRIYSRQTAEHLVEVPASSGAKIESWLASSVGVNFSLPDLSTRGLTFEGARLLVAGGKPVAQLMYKNEDGDVFAICFLKSKPGTSDGNMAESIRDDIAMISWQKGGASYVVVGPSSDASLQQVADTVSTAI</sequence>
<name>A0A7W8U7I2_9HYPH</name>
<dbReference type="AlphaFoldDB" id="A0A7W8U7I2"/>
<gene>
    <name evidence="1" type="ORF">GGD55_000942</name>
</gene>